<reference evidence="1 2" key="1">
    <citation type="submission" date="2019-01" db="EMBL/GenBank/DDBJ databases">
        <title>Draft genome sequence of Psathyrella aberdarensis IHI B618.</title>
        <authorList>
            <person name="Buettner E."/>
            <person name="Kellner H."/>
        </authorList>
    </citation>
    <scope>NUCLEOTIDE SEQUENCE [LARGE SCALE GENOMIC DNA]</scope>
    <source>
        <strain evidence="1 2">IHI B618</strain>
    </source>
</reference>
<evidence type="ECO:0000313" key="2">
    <source>
        <dbReference type="Proteomes" id="UP000290288"/>
    </source>
</evidence>
<dbReference type="OrthoDB" id="2899151at2759"/>
<comment type="caution">
    <text evidence="1">The sequence shown here is derived from an EMBL/GenBank/DDBJ whole genome shotgun (WGS) entry which is preliminary data.</text>
</comment>
<name>A0A4Q2D4H4_9AGAR</name>
<evidence type="ECO:0000313" key="1">
    <source>
        <dbReference type="EMBL" id="RXW14250.1"/>
    </source>
</evidence>
<dbReference type="EMBL" id="SDEE01000734">
    <property type="protein sequence ID" value="RXW14250.1"/>
    <property type="molecule type" value="Genomic_DNA"/>
</dbReference>
<organism evidence="1 2">
    <name type="scientific">Candolleomyces aberdarensis</name>
    <dbReference type="NCBI Taxonomy" id="2316362"/>
    <lineage>
        <taxon>Eukaryota</taxon>
        <taxon>Fungi</taxon>
        <taxon>Dikarya</taxon>
        <taxon>Basidiomycota</taxon>
        <taxon>Agaricomycotina</taxon>
        <taxon>Agaricomycetes</taxon>
        <taxon>Agaricomycetidae</taxon>
        <taxon>Agaricales</taxon>
        <taxon>Agaricineae</taxon>
        <taxon>Psathyrellaceae</taxon>
        <taxon>Candolleomyces</taxon>
    </lineage>
</organism>
<accession>A0A4Q2D4H4</accession>
<sequence length="363" mass="39817">MNQISPISRLANETLMQIFDHAVHLPAPPIEDCRPSPIVEDELGITESNATQSTVSSTPGLFYYARITSNVEDKAGVTSHATSPTTPLTLSHVCKEWRTLAFSSSGLWAVILVSGSSPGVLNILKEVWLPNSGSRLLDVTVRIPPRSQGLRVALKEILAALSGESHRWRSFTFDCRWSESLLSPPVAPTTQLRSLSFNNGGRFGQRLNFSQLVMDSPALKEVELWDQDLVMHAVIVSGVLSTRLTTLKLRIAIENHLDFFSTLSLFQRLQALEVKLNIFHGTGRMLESFGVNFTDQMVHLPALKQFTLISTQLASHGSLPMLLDRLETPSISEVAIHTALHAGDKTLAKAVFSALKGMLTSGK</sequence>
<protein>
    <recommendedName>
        <fullName evidence="3">F-box domain-containing protein</fullName>
    </recommendedName>
</protein>
<keyword evidence="2" id="KW-1185">Reference proteome</keyword>
<gene>
    <name evidence="1" type="ORF">EST38_g11601</name>
</gene>
<dbReference type="AlphaFoldDB" id="A0A4Q2D4H4"/>
<evidence type="ECO:0008006" key="3">
    <source>
        <dbReference type="Google" id="ProtNLM"/>
    </source>
</evidence>
<dbReference type="Proteomes" id="UP000290288">
    <property type="component" value="Unassembled WGS sequence"/>
</dbReference>
<proteinExistence type="predicted"/>